<keyword evidence="3" id="KW-1185">Reference proteome</keyword>
<gene>
    <name evidence="2" type="ORF">H2LOC_009040</name>
</gene>
<sequence>MTPDPKINCDGAAIVVLAGREWFIPVLAMRQSRIVVPGLMRLMPLLAELQSGRSSAMAKLGEEEFDVILDIVHAALTRAYPHLTRDAFLDFAISTPELIGALGIVTRQTGFFKTAEPGEKNVGEARGETPAPLNSSIG</sequence>
<dbReference type="EMBL" id="CP046052">
    <property type="protein sequence ID" value="QGM45834.1"/>
    <property type="molecule type" value="Genomic_DNA"/>
</dbReference>
<dbReference type="AlphaFoldDB" id="A0A6B8KBR2"/>
<dbReference type="RefSeq" id="WP_136496105.1">
    <property type="nucleotide sequence ID" value="NZ_CP046052.1"/>
</dbReference>
<protein>
    <submittedName>
        <fullName evidence="2">Uncharacterized protein</fullName>
    </submittedName>
</protein>
<organism evidence="2 3">
    <name type="scientific">Methylocystis heyeri</name>
    <dbReference type="NCBI Taxonomy" id="391905"/>
    <lineage>
        <taxon>Bacteria</taxon>
        <taxon>Pseudomonadati</taxon>
        <taxon>Pseudomonadota</taxon>
        <taxon>Alphaproteobacteria</taxon>
        <taxon>Hyphomicrobiales</taxon>
        <taxon>Methylocystaceae</taxon>
        <taxon>Methylocystis</taxon>
    </lineage>
</organism>
<reference evidence="2 3" key="1">
    <citation type="submission" date="2019-11" db="EMBL/GenBank/DDBJ databases">
        <title>The genome sequence of Methylocystis heyeri.</title>
        <authorList>
            <person name="Oshkin I.Y."/>
            <person name="Miroshnikov K."/>
            <person name="Dedysh S.N."/>
        </authorList>
    </citation>
    <scope>NUCLEOTIDE SEQUENCE [LARGE SCALE GENOMIC DNA]</scope>
    <source>
        <strain evidence="2 3">H2</strain>
    </source>
</reference>
<evidence type="ECO:0000256" key="1">
    <source>
        <dbReference type="SAM" id="MobiDB-lite"/>
    </source>
</evidence>
<name>A0A6B8KBR2_9HYPH</name>
<feature type="compositionally biased region" description="Basic and acidic residues" evidence="1">
    <location>
        <begin position="116"/>
        <end position="127"/>
    </location>
</feature>
<dbReference type="Proteomes" id="UP000309061">
    <property type="component" value="Chromosome"/>
</dbReference>
<feature type="region of interest" description="Disordered" evidence="1">
    <location>
        <begin position="116"/>
        <end position="138"/>
    </location>
</feature>
<dbReference type="OrthoDB" id="8449663at2"/>
<evidence type="ECO:0000313" key="2">
    <source>
        <dbReference type="EMBL" id="QGM45834.1"/>
    </source>
</evidence>
<accession>A0A6B8KBR2</accession>
<dbReference type="KEGG" id="mhey:H2LOC_009040"/>
<proteinExistence type="predicted"/>
<evidence type="ECO:0000313" key="3">
    <source>
        <dbReference type="Proteomes" id="UP000309061"/>
    </source>
</evidence>